<proteinExistence type="predicted"/>
<keyword evidence="1" id="KW-0547">Nucleotide-binding</keyword>
<comment type="caution">
    <text evidence="5">The sequence shown here is derived from an EMBL/GenBank/DDBJ whole genome shotgun (WGS) entry which is preliminary data.</text>
</comment>
<gene>
    <name evidence="5" type="ORF">GCM10010269_68500</name>
</gene>
<dbReference type="RefSeq" id="WP_190153237.1">
    <property type="nucleotide sequence ID" value="NZ_BMTL01000037.1"/>
</dbReference>
<dbReference type="SUPFAM" id="SSF46894">
    <property type="entry name" value="C-terminal effector domain of the bipartite response regulators"/>
    <property type="match status" value="1"/>
</dbReference>
<dbReference type="PANTHER" id="PTHR16305:SF35">
    <property type="entry name" value="TRANSCRIPTIONAL ACTIVATOR DOMAIN"/>
    <property type="match status" value="1"/>
</dbReference>
<dbReference type="InterPro" id="IPR041664">
    <property type="entry name" value="AAA_16"/>
</dbReference>
<feature type="compositionally biased region" description="Pro residues" evidence="3">
    <location>
        <begin position="841"/>
        <end position="862"/>
    </location>
</feature>
<evidence type="ECO:0000256" key="2">
    <source>
        <dbReference type="ARBA" id="ARBA00022840"/>
    </source>
</evidence>
<reference evidence="5" key="2">
    <citation type="submission" date="2020-09" db="EMBL/GenBank/DDBJ databases">
        <authorList>
            <person name="Sun Q."/>
            <person name="Ohkuma M."/>
        </authorList>
    </citation>
    <scope>NUCLEOTIDE SEQUENCE</scope>
    <source>
        <strain evidence="5">JCM 4386</strain>
    </source>
</reference>
<dbReference type="Pfam" id="PF00196">
    <property type="entry name" value="GerE"/>
    <property type="match status" value="1"/>
</dbReference>
<dbReference type="PROSITE" id="PS50043">
    <property type="entry name" value="HTH_LUXR_2"/>
    <property type="match status" value="1"/>
</dbReference>
<dbReference type="InterPro" id="IPR036388">
    <property type="entry name" value="WH-like_DNA-bd_sf"/>
</dbReference>
<evidence type="ECO:0000313" key="6">
    <source>
        <dbReference type="Proteomes" id="UP000606194"/>
    </source>
</evidence>
<evidence type="ECO:0000313" key="5">
    <source>
        <dbReference type="EMBL" id="GGS19838.1"/>
    </source>
</evidence>
<dbReference type="GO" id="GO:0004016">
    <property type="term" value="F:adenylate cyclase activity"/>
    <property type="evidence" value="ECO:0007669"/>
    <property type="project" value="TreeGrafter"/>
</dbReference>
<dbReference type="GO" id="GO:0003677">
    <property type="term" value="F:DNA binding"/>
    <property type="evidence" value="ECO:0007669"/>
    <property type="project" value="InterPro"/>
</dbReference>
<dbReference type="Gene3D" id="3.40.50.300">
    <property type="entry name" value="P-loop containing nucleotide triphosphate hydrolases"/>
    <property type="match status" value="1"/>
</dbReference>
<evidence type="ECO:0000256" key="1">
    <source>
        <dbReference type="ARBA" id="ARBA00022741"/>
    </source>
</evidence>
<organism evidence="5 6">
    <name type="scientific">Streptomyces humidus</name>
    <dbReference type="NCBI Taxonomy" id="52259"/>
    <lineage>
        <taxon>Bacteria</taxon>
        <taxon>Bacillati</taxon>
        <taxon>Actinomycetota</taxon>
        <taxon>Actinomycetes</taxon>
        <taxon>Kitasatosporales</taxon>
        <taxon>Streptomycetaceae</taxon>
        <taxon>Streptomyces</taxon>
    </lineage>
</organism>
<dbReference type="PROSITE" id="PS00622">
    <property type="entry name" value="HTH_LUXR_1"/>
    <property type="match status" value="1"/>
</dbReference>
<protein>
    <recommendedName>
        <fullName evidence="4">HTH luxR-type domain-containing protein</fullName>
    </recommendedName>
</protein>
<feature type="domain" description="HTH luxR-type" evidence="4">
    <location>
        <begin position="862"/>
        <end position="927"/>
    </location>
</feature>
<evidence type="ECO:0000256" key="3">
    <source>
        <dbReference type="SAM" id="MobiDB-lite"/>
    </source>
</evidence>
<feature type="region of interest" description="Disordered" evidence="3">
    <location>
        <begin position="832"/>
        <end position="868"/>
    </location>
</feature>
<dbReference type="GO" id="GO:0005737">
    <property type="term" value="C:cytoplasm"/>
    <property type="evidence" value="ECO:0007669"/>
    <property type="project" value="TreeGrafter"/>
</dbReference>
<keyword evidence="2" id="KW-0067">ATP-binding</keyword>
<dbReference type="SMART" id="SM00421">
    <property type="entry name" value="HTH_LUXR"/>
    <property type="match status" value="1"/>
</dbReference>
<dbReference type="Proteomes" id="UP000606194">
    <property type="component" value="Unassembled WGS sequence"/>
</dbReference>
<dbReference type="InterPro" id="IPR027417">
    <property type="entry name" value="P-loop_NTPase"/>
</dbReference>
<reference evidence="5" key="1">
    <citation type="journal article" date="2014" name="Int. J. Syst. Evol. Microbiol.">
        <title>Complete genome sequence of Corynebacterium casei LMG S-19264T (=DSM 44701T), isolated from a smear-ripened cheese.</title>
        <authorList>
            <consortium name="US DOE Joint Genome Institute (JGI-PGF)"/>
            <person name="Walter F."/>
            <person name="Albersmeier A."/>
            <person name="Kalinowski J."/>
            <person name="Ruckert C."/>
        </authorList>
    </citation>
    <scope>NUCLEOTIDE SEQUENCE</scope>
    <source>
        <strain evidence="5">JCM 4386</strain>
    </source>
</reference>
<dbReference type="Pfam" id="PF13191">
    <property type="entry name" value="AAA_16"/>
    <property type="match status" value="1"/>
</dbReference>
<accession>A0A918G4X3</accession>
<name>A0A918G4X3_9ACTN</name>
<dbReference type="PANTHER" id="PTHR16305">
    <property type="entry name" value="TESTICULAR SOLUBLE ADENYLYL CYCLASE"/>
    <property type="match status" value="1"/>
</dbReference>
<dbReference type="PRINTS" id="PR00038">
    <property type="entry name" value="HTHLUXR"/>
</dbReference>
<dbReference type="SUPFAM" id="SSF52540">
    <property type="entry name" value="P-loop containing nucleoside triphosphate hydrolases"/>
    <property type="match status" value="1"/>
</dbReference>
<dbReference type="GO" id="GO:0006355">
    <property type="term" value="P:regulation of DNA-templated transcription"/>
    <property type="evidence" value="ECO:0007669"/>
    <property type="project" value="InterPro"/>
</dbReference>
<feature type="compositionally biased region" description="Low complexity" evidence="3">
    <location>
        <begin position="497"/>
        <end position="513"/>
    </location>
</feature>
<dbReference type="GO" id="GO:0005524">
    <property type="term" value="F:ATP binding"/>
    <property type="evidence" value="ECO:0007669"/>
    <property type="project" value="UniProtKB-KW"/>
</dbReference>
<dbReference type="Gene3D" id="1.10.10.10">
    <property type="entry name" value="Winged helix-like DNA-binding domain superfamily/Winged helix DNA-binding domain"/>
    <property type="match status" value="1"/>
</dbReference>
<dbReference type="InterPro" id="IPR000792">
    <property type="entry name" value="Tscrpt_reg_LuxR_C"/>
</dbReference>
<sequence>MVLIGRGKEIDRTLASFDSVRSTGRSRTVLVEASAGCGKTELLGELVRHVESLGHTVLHTTATAEERGTSLSVIRSLVNGAPFPDDLVRRFHTMGDTVARRIAADGHDEARRDAAWYELMRTFCTQVRTLARREPVVVAVDDIHHGDADSLRQLLHLARHCSDLPVLLAFTRPLVGEPAGPGFGAELLRQPNLDRVPLSRFDVRGVTAFLAELGHPVADADTAERFTQLSGGNPLLLRALLEDARPEPWGSPGPSHDPSAAPRAGQAYGRAVAACLDRSGEKVREVAGGLAVLGAESTPALLSRLLDVSAAELTENLQALRGAGIVSAASFQHPAAERAVLDSLEPSRLLELHRRSAELLHAFGAPPALTAEHLHRAGRADGAWAVGVLRQAAEQALLEDGADRAVSYLELAHAAGEDPLVRAEIKIRLGSVARRISVADAERHVDDALRVVRTGRVDPSDAGGLGELLLAHGRLGQARTLMDQGRRPAVETGGGRPARTAPAAQRPPVDGPGVVVRFGGPAAGRQSRHITRAEGLLQITRLTDTTFDVVVDAVRTLLGLGAVARALHWCDTFLGEAAVREAPGWEAAFAAVRSEAALHAGDLAEAERDANRCLALLSQRRRSAFEAAAIARLVTVHVARGDRAKAARLLSRPVADSLPDTVHWLHYLRARGLYHLAARQYDSALRDFHEVGRVAVRWGTDRPALLPWRTDVAEVLLRLGERAHGHRLATEQLSLVQHGAPRARGVSLRLQGLAGKPGARLALLNRAAVELNRAGDPLELCRTLFDLADAYRQARQTRQAAGVLRRARLLAESCGLEPPRDRIGLHDTLDAPVEGASAEPPQQPGQPGPPEPPGGPPRPPGPHADWEHLSGSERRVASLAVGGHTNREISARLHITMSTVEQHLTRVYRKLGITGREDLISEFLTGVQI</sequence>
<keyword evidence="6" id="KW-1185">Reference proteome</keyword>
<dbReference type="InterPro" id="IPR016032">
    <property type="entry name" value="Sig_transdc_resp-reg_C-effctor"/>
</dbReference>
<evidence type="ECO:0000259" key="4">
    <source>
        <dbReference type="PROSITE" id="PS50043"/>
    </source>
</evidence>
<feature type="region of interest" description="Disordered" evidence="3">
    <location>
        <begin position="484"/>
        <end position="513"/>
    </location>
</feature>
<dbReference type="CDD" id="cd06170">
    <property type="entry name" value="LuxR_C_like"/>
    <property type="match status" value="1"/>
</dbReference>
<dbReference type="EMBL" id="BMTL01000037">
    <property type="protein sequence ID" value="GGS19838.1"/>
    <property type="molecule type" value="Genomic_DNA"/>
</dbReference>
<dbReference type="AlphaFoldDB" id="A0A918G4X3"/>